<evidence type="ECO:0000313" key="3">
    <source>
        <dbReference type="Proteomes" id="UP001596540"/>
    </source>
</evidence>
<comment type="caution">
    <text evidence="2">The sequence shown here is derived from an EMBL/GenBank/DDBJ whole genome shotgun (WGS) entry which is preliminary data.</text>
</comment>
<proteinExistence type="predicted"/>
<keyword evidence="3" id="KW-1185">Reference proteome</keyword>
<dbReference type="Pfam" id="PF00248">
    <property type="entry name" value="Aldo_ket_red"/>
    <property type="match status" value="1"/>
</dbReference>
<dbReference type="PANTHER" id="PTHR42686">
    <property type="entry name" value="GH17980P-RELATED"/>
    <property type="match status" value="1"/>
</dbReference>
<dbReference type="InterPro" id="IPR036812">
    <property type="entry name" value="NAD(P)_OxRdtase_dom_sf"/>
</dbReference>
<feature type="domain" description="NADP-dependent oxidoreductase" evidence="1">
    <location>
        <begin position="28"/>
        <end position="323"/>
    </location>
</feature>
<dbReference type="EMBL" id="JBHTBH010000004">
    <property type="protein sequence ID" value="MFC7328061.1"/>
    <property type="molecule type" value="Genomic_DNA"/>
</dbReference>
<reference evidence="3" key="1">
    <citation type="journal article" date="2019" name="Int. J. Syst. Evol. Microbiol.">
        <title>The Global Catalogue of Microorganisms (GCM) 10K type strain sequencing project: providing services to taxonomists for standard genome sequencing and annotation.</title>
        <authorList>
            <consortium name="The Broad Institute Genomics Platform"/>
            <consortium name="The Broad Institute Genome Sequencing Center for Infectious Disease"/>
            <person name="Wu L."/>
            <person name="Ma J."/>
        </authorList>
    </citation>
    <scope>NUCLEOTIDE SEQUENCE [LARGE SCALE GENOMIC DNA]</scope>
    <source>
        <strain evidence="3">CGMCC 4.7382</strain>
    </source>
</reference>
<protein>
    <submittedName>
        <fullName evidence="2">Aldo/keto reductase</fullName>
    </submittedName>
</protein>
<sequence>MSIPASGGPSRPVARNRLGRSDVLVSALALGGAPLAGLYRPVPEPVATATVRAAWETGLHYVDTAPHYGLGRSEQLVGSVLRELPRDSFTLSTKVGRRLRPLAPGEAVDPQGFANAPPRRRYWDFTAAGIRSALLESLDRLGLDRVDIVLLHDPDDHEEEAIGTAFPALARLRDEGVVGAIGAGMNQTAMLTRFVDRFDLDVVLCAGRYTLLDRSALADLFPACERRGTSVVIGGVYNSGLLADPRPGARFDYAPAPEPTLRLAQETARLCAEHDVPVRAAALRFAAAHPVVAAVLVGCRSPAEVADNRAMWEHPIPAELWDRLPLEPDPRPVRKRAHPG</sequence>
<dbReference type="InterPro" id="IPR023210">
    <property type="entry name" value="NADP_OxRdtase_dom"/>
</dbReference>
<dbReference type="Proteomes" id="UP001596540">
    <property type="component" value="Unassembled WGS sequence"/>
</dbReference>
<dbReference type="CDD" id="cd19152">
    <property type="entry name" value="AKR_AKR15A"/>
    <property type="match status" value="1"/>
</dbReference>
<dbReference type="PANTHER" id="PTHR42686:SF1">
    <property type="entry name" value="GH17980P-RELATED"/>
    <property type="match status" value="1"/>
</dbReference>
<dbReference type="InterPro" id="IPR020471">
    <property type="entry name" value="AKR"/>
</dbReference>
<dbReference type="Gene3D" id="3.20.20.100">
    <property type="entry name" value="NADP-dependent oxidoreductase domain"/>
    <property type="match status" value="1"/>
</dbReference>
<dbReference type="SUPFAM" id="SSF51430">
    <property type="entry name" value="NAD(P)-linked oxidoreductase"/>
    <property type="match status" value="1"/>
</dbReference>
<gene>
    <name evidence="2" type="ORF">ACFQRF_09950</name>
</gene>
<name>A0ABW2KFR0_9ACTN</name>
<evidence type="ECO:0000259" key="1">
    <source>
        <dbReference type="Pfam" id="PF00248"/>
    </source>
</evidence>
<organism evidence="2 3">
    <name type="scientific">Marinactinospora rubrisoli</name>
    <dbReference type="NCBI Taxonomy" id="2715399"/>
    <lineage>
        <taxon>Bacteria</taxon>
        <taxon>Bacillati</taxon>
        <taxon>Actinomycetota</taxon>
        <taxon>Actinomycetes</taxon>
        <taxon>Streptosporangiales</taxon>
        <taxon>Nocardiopsidaceae</taxon>
        <taxon>Marinactinospora</taxon>
    </lineage>
</organism>
<evidence type="ECO:0000313" key="2">
    <source>
        <dbReference type="EMBL" id="MFC7328061.1"/>
    </source>
</evidence>
<accession>A0ABW2KFR0</accession>
<dbReference type="RefSeq" id="WP_379870686.1">
    <property type="nucleotide sequence ID" value="NZ_JBHTBH010000004.1"/>
</dbReference>